<evidence type="ECO:0000256" key="7">
    <source>
        <dbReference type="PIRSR" id="PIRSR602401-1"/>
    </source>
</evidence>
<dbReference type="EMBL" id="NEDP02002316">
    <property type="protein sequence ID" value="OWF51176.1"/>
    <property type="molecule type" value="Genomic_DNA"/>
</dbReference>
<dbReference type="Pfam" id="PF00067">
    <property type="entry name" value="p450"/>
    <property type="match status" value="1"/>
</dbReference>
<evidence type="ECO:0000256" key="1">
    <source>
        <dbReference type="ARBA" id="ARBA00004370"/>
    </source>
</evidence>
<keyword evidence="10" id="KW-1185">Reference proteome</keyword>
<keyword evidence="7" id="KW-0349">Heme</keyword>
<comment type="cofactor">
    <cofactor evidence="7">
        <name>heme</name>
        <dbReference type="ChEBI" id="CHEBI:30413"/>
    </cofactor>
</comment>
<evidence type="ECO:0000256" key="8">
    <source>
        <dbReference type="SAM" id="Phobius"/>
    </source>
</evidence>
<reference evidence="9 10" key="1">
    <citation type="journal article" date="2017" name="Nat. Ecol. Evol.">
        <title>Scallop genome provides insights into evolution of bilaterian karyotype and development.</title>
        <authorList>
            <person name="Wang S."/>
            <person name="Zhang J."/>
            <person name="Jiao W."/>
            <person name="Li J."/>
            <person name="Xun X."/>
            <person name="Sun Y."/>
            <person name="Guo X."/>
            <person name="Huan P."/>
            <person name="Dong B."/>
            <person name="Zhang L."/>
            <person name="Hu X."/>
            <person name="Sun X."/>
            <person name="Wang J."/>
            <person name="Zhao C."/>
            <person name="Wang Y."/>
            <person name="Wang D."/>
            <person name="Huang X."/>
            <person name="Wang R."/>
            <person name="Lv J."/>
            <person name="Li Y."/>
            <person name="Zhang Z."/>
            <person name="Liu B."/>
            <person name="Lu W."/>
            <person name="Hui Y."/>
            <person name="Liang J."/>
            <person name="Zhou Z."/>
            <person name="Hou R."/>
            <person name="Li X."/>
            <person name="Liu Y."/>
            <person name="Li H."/>
            <person name="Ning X."/>
            <person name="Lin Y."/>
            <person name="Zhao L."/>
            <person name="Xing Q."/>
            <person name="Dou J."/>
            <person name="Li Y."/>
            <person name="Mao J."/>
            <person name="Guo H."/>
            <person name="Dou H."/>
            <person name="Li T."/>
            <person name="Mu C."/>
            <person name="Jiang W."/>
            <person name="Fu Q."/>
            <person name="Fu X."/>
            <person name="Miao Y."/>
            <person name="Liu J."/>
            <person name="Yu Q."/>
            <person name="Li R."/>
            <person name="Liao H."/>
            <person name="Li X."/>
            <person name="Kong Y."/>
            <person name="Jiang Z."/>
            <person name="Chourrout D."/>
            <person name="Li R."/>
            <person name="Bao Z."/>
        </authorList>
    </citation>
    <scope>NUCLEOTIDE SEQUENCE [LARGE SCALE GENOMIC DNA]</scope>
    <source>
        <strain evidence="9 10">PY_sf001</strain>
    </source>
</reference>
<dbReference type="GO" id="GO:0005506">
    <property type="term" value="F:iron ion binding"/>
    <property type="evidence" value="ECO:0007669"/>
    <property type="project" value="InterPro"/>
</dbReference>
<dbReference type="GO" id="GO:0016020">
    <property type="term" value="C:membrane"/>
    <property type="evidence" value="ECO:0007669"/>
    <property type="project" value="UniProtKB-SubCell"/>
</dbReference>
<evidence type="ECO:0000256" key="3">
    <source>
        <dbReference type="ARBA" id="ARBA00022723"/>
    </source>
</evidence>
<evidence type="ECO:0000313" key="10">
    <source>
        <dbReference type="Proteomes" id="UP000242188"/>
    </source>
</evidence>
<keyword evidence="8" id="KW-1133">Transmembrane helix</keyword>
<comment type="caution">
    <text evidence="9">The sequence shown here is derived from an EMBL/GenBank/DDBJ whole genome shotgun (WGS) entry which is preliminary data.</text>
</comment>
<evidence type="ECO:0000256" key="2">
    <source>
        <dbReference type="ARBA" id="ARBA00010617"/>
    </source>
</evidence>
<name>A0A210QR10_MIZYE</name>
<keyword evidence="4" id="KW-0560">Oxidoreductase</keyword>
<protein>
    <submittedName>
        <fullName evidence="9">Cytochrome P450 2B19</fullName>
    </submittedName>
</protein>
<dbReference type="PANTHER" id="PTHR24300">
    <property type="entry name" value="CYTOCHROME P450 508A4-RELATED"/>
    <property type="match status" value="1"/>
</dbReference>
<dbReference type="GO" id="GO:0020037">
    <property type="term" value="F:heme binding"/>
    <property type="evidence" value="ECO:0007669"/>
    <property type="project" value="InterPro"/>
</dbReference>
<evidence type="ECO:0000256" key="5">
    <source>
        <dbReference type="ARBA" id="ARBA00023004"/>
    </source>
</evidence>
<dbReference type="STRING" id="6573.A0A210QR10"/>
<keyword evidence="5 7" id="KW-0408">Iron</keyword>
<evidence type="ECO:0000256" key="6">
    <source>
        <dbReference type="ARBA" id="ARBA00023136"/>
    </source>
</evidence>
<dbReference type="SUPFAM" id="SSF48264">
    <property type="entry name" value="Cytochrome P450"/>
    <property type="match status" value="1"/>
</dbReference>
<gene>
    <name evidence="9" type="ORF">KP79_PYT12314</name>
</gene>
<feature type="binding site" description="axial binding residue" evidence="7">
    <location>
        <position position="442"/>
    </location>
    <ligand>
        <name>heme</name>
        <dbReference type="ChEBI" id="CHEBI:30413"/>
    </ligand>
    <ligandPart>
        <name>Fe</name>
        <dbReference type="ChEBI" id="CHEBI:18248"/>
    </ligandPart>
</feature>
<dbReference type="AlphaFoldDB" id="A0A210QR10"/>
<organism evidence="9 10">
    <name type="scientific">Mizuhopecten yessoensis</name>
    <name type="common">Japanese scallop</name>
    <name type="synonym">Patinopecten yessoensis</name>
    <dbReference type="NCBI Taxonomy" id="6573"/>
    <lineage>
        <taxon>Eukaryota</taxon>
        <taxon>Metazoa</taxon>
        <taxon>Spiralia</taxon>
        <taxon>Lophotrochozoa</taxon>
        <taxon>Mollusca</taxon>
        <taxon>Bivalvia</taxon>
        <taxon>Autobranchia</taxon>
        <taxon>Pteriomorphia</taxon>
        <taxon>Pectinida</taxon>
        <taxon>Pectinoidea</taxon>
        <taxon>Pectinidae</taxon>
        <taxon>Mizuhopecten</taxon>
    </lineage>
</organism>
<keyword evidence="6 8" id="KW-0472">Membrane</keyword>
<keyword evidence="3 7" id="KW-0479">Metal-binding</keyword>
<evidence type="ECO:0000256" key="4">
    <source>
        <dbReference type="ARBA" id="ARBA00023002"/>
    </source>
</evidence>
<dbReference type="FunFam" id="1.10.630.10:FF:000004">
    <property type="entry name" value="cytochrome P450 2D15 isoform X1"/>
    <property type="match status" value="1"/>
</dbReference>
<comment type="subcellular location">
    <subcellularLocation>
        <location evidence="1">Membrane</location>
    </subcellularLocation>
</comment>
<dbReference type="InterPro" id="IPR001128">
    <property type="entry name" value="Cyt_P450"/>
</dbReference>
<feature type="transmembrane region" description="Helical" evidence="8">
    <location>
        <begin position="6"/>
        <end position="29"/>
    </location>
</feature>
<dbReference type="PRINTS" id="PR00463">
    <property type="entry name" value="EP450I"/>
</dbReference>
<evidence type="ECO:0000313" key="9">
    <source>
        <dbReference type="EMBL" id="OWF51176.1"/>
    </source>
</evidence>
<proteinExistence type="inferred from homology"/>
<dbReference type="InterPro" id="IPR050182">
    <property type="entry name" value="Cytochrome_P450_fam2"/>
</dbReference>
<dbReference type="GO" id="GO:0006805">
    <property type="term" value="P:xenobiotic metabolic process"/>
    <property type="evidence" value="ECO:0007669"/>
    <property type="project" value="TreeGrafter"/>
</dbReference>
<dbReference type="InterPro" id="IPR036396">
    <property type="entry name" value="Cyt_P450_sf"/>
</dbReference>
<dbReference type="GO" id="GO:0006082">
    <property type="term" value="P:organic acid metabolic process"/>
    <property type="evidence" value="ECO:0007669"/>
    <property type="project" value="TreeGrafter"/>
</dbReference>
<comment type="similarity">
    <text evidence="2">Belongs to the cytochrome P450 family.</text>
</comment>
<dbReference type="GO" id="GO:0005737">
    <property type="term" value="C:cytoplasm"/>
    <property type="evidence" value="ECO:0007669"/>
    <property type="project" value="TreeGrafter"/>
</dbReference>
<dbReference type="GO" id="GO:0016712">
    <property type="term" value="F:oxidoreductase activity, acting on paired donors, with incorporation or reduction of molecular oxygen, reduced flavin or flavoprotein as one donor, and incorporation of one atom of oxygen"/>
    <property type="evidence" value="ECO:0007669"/>
    <property type="project" value="TreeGrafter"/>
</dbReference>
<accession>A0A210QR10</accession>
<dbReference type="Gene3D" id="1.10.630.10">
    <property type="entry name" value="Cytochrome P450"/>
    <property type="match status" value="1"/>
</dbReference>
<dbReference type="PANTHER" id="PTHR24300:SF375">
    <property type="entry name" value="CYTOCHROME P450 FAMILY"/>
    <property type="match status" value="1"/>
</dbReference>
<keyword evidence="8" id="KW-0812">Transmembrane</keyword>
<sequence length="497" mass="55893">MFGVLLELFTGSSGLVWTLLVLVVAYYLWNRHQRLKSLPPGPTPLPLLGNILNLASGDQLETFSKLREKYGDLVTLHVGSFTMVVVNGYDTLRELFVKHGDVTSDRPDLFVFREITKGEGIVSKSGADWKTQRTFALGGLRDFGFGKKSLEGKIMEEVEIFLKILGEKEKQPMHPESHIQISVANIICAILFGKRFEHSDPTFIQLMALINENVSLNGPSGLLNIMPCLRYVPGDPLGCRKVLNNADRIIKFLYSMIDGHQKDYDEENLKDFIDVYLKKINKEGPNTIFTRSELMNTIADIFFAGVETTTTTLLWAILFFLNNPDVQKRCHEEVMKVVGEGRFPSLSDRSQMPYIEATITEILRCGNIAPLGVPHAPSEDIMFHGHLIPKGAMLLPNINSVHSDPLLFPDPSKFNPSRFIDSDGKFSGTEHVISFFFGRRVCMGEALARSELFLFLTSMVQRFQFTPEDPDNIPPIKGTLAATLKPCAYKCRAERRD</sequence>
<dbReference type="InterPro" id="IPR002401">
    <property type="entry name" value="Cyt_P450_E_grp-I"/>
</dbReference>
<dbReference type="OrthoDB" id="6081913at2759"/>
<dbReference type="PRINTS" id="PR00385">
    <property type="entry name" value="P450"/>
</dbReference>
<dbReference type="Proteomes" id="UP000242188">
    <property type="component" value="Unassembled WGS sequence"/>
</dbReference>